<reference evidence="1 2" key="2">
    <citation type="journal article" date="2022" name="Mol. Ecol. Resour.">
        <title>The genomes of chicory, endive, great burdock and yacon provide insights into Asteraceae paleo-polyploidization history and plant inulin production.</title>
        <authorList>
            <person name="Fan W."/>
            <person name="Wang S."/>
            <person name="Wang H."/>
            <person name="Wang A."/>
            <person name="Jiang F."/>
            <person name="Liu H."/>
            <person name="Zhao H."/>
            <person name="Xu D."/>
            <person name="Zhang Y."/>
        </authorList>
    </citation>
    <scope>NUCLEOTIDE SEQUENCE [LARGE SCALE GENOMIC DNA]</scope>
    <source>
        <strain evidence="2">cv. Yunnan</strain>
        <tissue evidence="1">Leaves</tissue>
    </source>
</reference>
<keyword evidence="2" id="KW-1185">Reference proteome</keyword>
<organism evidence="1 2">
    <name type="scientific">Smallanthus sonchifolius</name>
    <dbReference type="NCBI Taxonomy" id="185202"/>
    <lineage>
        <taxon>Eukaryota</taxon>
        <taxon>Viridiplantae</taxon>
        <taxon>Streptophyta</taxon>
        <taxon>Embryophyta</taxon>
        <taxon>Tracheophyta</taxon>
        <taxon>Spermatophyta</taxon>
        <taxon>Magnoliopsida</taxon>
        <taxon>eudicotyledons</taxon>
        <taxon>Gunneridae</taxon>
        <taxon>Pentapetalae</taxon>
        <taxon>asterids</taxon>
        <taxon>campanulids</taxon>
        <taxon>Asterales</taxon>
        <taxon>Asteraceae</taxon>
        <taxon>Asteroideae</taxon>
        <taxon>Heliantheae alliance</taxon>
        <taxon>Millerieae</taxon>
        <taxon>Smallanthus</taxon>
    </lineage>
</organism>
<dbReference type="EMBL" id="CM042028">
    <property type="protein sequence ID" value="KAI3797441.1"/>
    <property type="molecule type" value="Genomic_DNA"/>
</dbReference>
<evidence type="ECO:0000313" key="1">
    <source>
        <dbReference type="EMBL" id="KAI3797441.1"/>
    </source>
</evidence>
<gene>
    <name evidence="1" type="ORF">L1987_32698</name>
</gene>
<name>A0ACB9HQC1_9ASTR</name>
<evidence type="ECO:0000313" key="2">
    <source>
        <dbReference type="Proteomes" id="UP001056120"/>
    </source>
</evidence>
<reference evidence="2" key="1">
    <citation type="journal article" date="2022" name="Mol. Ecol. Resour.">
        <title>The genomes of chicory, endive, great burdock and yacon provide insights into Asteraceae palaeo-polyploidization history and plant inulin production.</title>
        <authorList>
            <person name="Fan W."/>
            <person name="Wang S."/>
            <person name="Wang H."/>
            <person name="Wang A."/>
            <person name="Jiang F."/>
            <person name="Liu H."/>
            <person name="Zhao H."/>
            <person name="Xu D."/>
            <person name="Zhang Y."/>
        </authorList>
    </citation>
    <scope>NUCLEOTIDE SEQUENCE [LARGE SCALE GENOMIC DNA]</scope>
    <source>
        <strain evidence="2">cv. Yunnan</strain>
    </source>
</reference>
<proteinExistence type="predicted"/>
<protein>
    <submittedName>
        <fullName evidence="1">Uncharacterized protein</fullName>
    </submittedName>
</protein>
<accession>A0ACB9HQC1</accession>
<dbReference type="Proteomes" id="UP001056120">
    <property type="component" value="Linkage Group LG11"/>
</dbReference>
<comment type="caution">
    <text evidence="1">The sequence shown here is derived from an EMBL/GenBank/DDBJ whole genome shotgun (WGS) entry which is preliminary data.</text>
</comment>
<sequence>MVIKFDSIKLLSKDENGRIVMMQLYQIVRSRVRENHFVDFNIFESDASDEIMRSRVGANQQSKLEYSYGGFDKFSAYRPVALKPNEEEKKLEWWVSSLEYLSKQQNVEERHTLQRKGIPVSESMSDNIPKKDGKLCGKVDKLSELEMQEGGKVDKILELVQEVVSKQNILEVNILNF</sequence>